<dbReference type="PANTHER" id="PTHR30005">
    <property type="entry name" value="EXOPOLYPHOSPHATASE"/>
    <property type="match status" value="1"/>
</dbReference>
<dbReference type="KEGG" id="dvn:HQ394_01880"/>
<evidence type="ECO:0000259" key="2">
    <source>
        <dbReference type="Pfam" id="PF21697"/>
    </source>
</evidence>
<proteinExistence type="predicted"/>
<dbReference type="Gene3D" id="3.30.420.40">
    <property type="match status" value="1"/>
</dbReference>
<dbReference type="InterPro" id="IPR048951">
    <property type="entry name" value="Ppx_C"/>
</dbReference>
<dbReference type="SUPFAM" id="SSF109604">
    <property type="entry name" value="HD-domain/PDEase-like"/>
    <property type="match status" value="1"/>
</dbReference>
<keyword evidence="4" id="KW-1185">Reference proteome</keyword>
<feature type="domain" description="Ppx/GppA phosphatase N-terminal" evidence="1">
    <location>
        <begin position="47"/>
        <end position="326"/>
    </location>
</feature>
<dbReference type="Gene3D" id="3.30.420.150">
    <property type="entry name" value="Exopolyphosphatase. Domain 2"/>
    <property type="match status" value="1"/>
</dbReference>
<organism evidence="3 4">
    <name type="scientific">Defluviicoccus vanus</name>
    <dbReference type="NCBI Taxonomy" id="111831"/>
    <lineage>
        <taxon>Bacteria</taxon>
        <taxon>Pseudomonadati</taxon>
        <taxon>Pseudomonadota</taxon>
        <taxon>Alphaproteobacteria</taxon>
        <taxon>Rhodospirillales</taxon>
        <taxon>Rhodospirillaceae</taxon>
        <taxon>Defluviicoccus</taxon>
    </lineage>
</organism>
<dbReference type="Pfam" id="PF21697">
    <property type="entry name" value="Ppx_C"/>
    <property type="match status" value="1"/>
</dbReference>
<gene>
    <name evidence="3" type="ORF">HQ394_01880</name>
</gene>
<reference evidence="3 4" key="1">
    <citation type="submission" date="2020-05" db="EMBL/GenBank/DDBJ databases">
        <title>Complete closed genome sequence of Defluviicoccus vanus.</title>
        <authorList>
            <person name="Bessarab I."/>
            <person name="Arumugam K."/>
            <person name="Maszenan A.M."/>
            <person name="Seviour R.J."/>
            <person name="Williams R.B."/>
        </authorList>
    </citation>
    <scope>NUCLEOTIDE SEQUENCE [LARGE SCALE GENOMIC DNA]</scope>
    <source>
        <strain evidence="3 4">Ben 114</strain>
    </source>
</reference>
<dbReference type="PANTHER" id="PTHR30005:SF0">
    <property type="entry name" value="RETROGRADE REGULATION PROTEIN 2"/>
    <property type="match status" value="1"/>
</dbReference>
<dbReference type="Proteomes" id="UP000516369">
    <property type="component" value="Chromosome"/>
</dbReference>
<name>A0A7H1MY00_9PROT</name>
<protein>
    <submittedName>
        <fullName evidence="3">Exopolyphosphatase</fullName>
    </submittedName>
</protein>
<evidence type="ECO:0000313" key="4">
    <source>
        <dbReference type="Proteomes" id="UP000516369"/>
    </source>
</evidence>
<dbReference type="GO" id="GO:0016462">
    <property type="term" value="F:pyrophosphatase activity"/>
    <property type="evidence" value="ECO:0007669"/>
    <property type="project" value="TreeGrafter"/>
</dbReference>
<evidence type="ECO:0000313" key="3">
    <source>
        <dbReference type="EMBL" id="QNT68336.1"/>
    </source>
</evidence>
<dbReference type="InterPro" id="IPR003695">
    <property type="entry name" value="Ppx_GppA_N"/>
</dbReference>
<dbReference type="Gene3D" id="1.10.3210.10">
    <property type="entry name" value="Hypothetical protein af1432"/>
    <property type="match status" value="1"/>
</dbReference>
<dbReference type="CDD" id="cd24052">
    <property type="entry name" value="ASKHA_NBD_HpPPX-GppA-like"/>
    <property type="match status" value="1"/>
</dbReference>
<dbReference type="InterPro" id="IPR050273">
    <property type="entry name" value="GppA/Ppx_hydrolase"/>
</dbReference>
<accession>A0A7H1MY00</accession>
<dbReference type="EMBL" id="CP053923">
    <property type="protein sequence ID" value="QNT68336.1"/>
    <property type="molecule type" value="Genomic_DNA"/>
</dbReference>
<dbReference type="AlphaFoldDB" id="A0A7H1MY00"/>
<dbReference type="InterPro" id="IPR043129">
    <property type="entry name" value="ATPase_NBD"/>
</dbReference>
<feature type="domain" description="Exopolyphosphatase C-terminal" evidence="2">
    <location>
        <begin position="345"/>
        <end position="505"/>
    </location>
</feature>
<dbReference type="Pfam" id="PF02541">
    <property type="entry name" value="Ppx-GppA"/>
    <property type="match status" value="1"/>
</dbReference>
<dbReference type="RefSeq" id="WP_190261781.1">
    <property type="nucleotide sequence ID" value="NZ_CP053923.1"/>
</dbReference>
<dbReference type="SUPFAM" id="SSF53067">
    <property type="entry name" value="Actin-like ATPase domain"/>
    <property type="match status" value="2"/>
</dbReference>
<evidence type="ECO:0000259" key="1">
    <source>
        <dbReference type="Pfam" id="PF02541"/>
    </source>
</evidence>
<sequence length="515" mass="55458">MSKLSEQQSTDALSVGAAADISSTHELHTSPGRVGVVDIGSNTVRLVVYDVPTRLPMPIFNEKAQCALGAGIGRTGQLNAKGMQLALASMRRFVRLAEAMGVERLELVATAAVRDASNGHAFTRELEQLVGLPVHVLSGAEEARLAAVGLLNGVPGADGVLGDLGGGSLDLVGLDLGNVTSFATLPLGHLRLAEAAGGDRVKLRKILQQELASVPWLGSIGGRSIYAVGGSWRALARIFIDQIHHPLHVVDNFAIGFFDALRIADLVSSLSSSTLDRLTGIDAPRLASLPYAAATLAALLQAAKPKEVIFSAYGMREGQMLEMLPSALRAQDALISACESRVERSGRFALHGQEILDWMTPLFPHETEAERRLRYAASLLCDIGWNEHPDYRAQHAFYRVLRVPYPGLFHSDRAELALSILIRYGGNEDDRILTQVRTLLDERRLARARTTGLALRLAYTLSGGAASLLTATRLKLEKDAIILRVPPDGGYLSEAVERRFGRLARALGLKATLAR</sequence>